<feature type="compositionally biased region" description="Basic and acidic residues" evidence="1">
    <location>
        <begin position="117"/>
        <end position="134"/>
    </location>
</feature>
<dbReference type="OrthoDB" id="10486797at2759"/>
<proteinExistence type="predicted"/>
<keyword evidence="3" id="KW-1185">Reference proteome</keyword>
<feature type="compositionally biased region" description="Acidic residues" evidence="1">
    <location>
        <begin position="1"/>
        <end position="14"/>
    </location>
</feature>
<sequence length="153" mass="16320">MNDEDDYADEDDDGNAPSSLAADSVSGDVHYQEEHEPMEGVIQQATTPTATFFNNGPIDVAANDLVKEDVKMDIKNLMAPTTATETMPAEAFVAPAPAPAPPAPALPALEAPAVAPLEKKEDPEEKKEMTKVENQDEAMPTVSENVAVLKTEE</sequence>
<reference evidence="2 3" key="1">
    <citation type="submission" date="2015-06" db="EMBL/GenBank/DDBJ databases">
        <title>Expansion of signal transduction pathways in fungi by whole-genome duplication.</title>
        <authorList>
            <consortium name="DOE Joint Genome Institute"/>
            <person name="Corrochano L.M."/>
            <person name="Kuo A."/>
            <person name="Marcet-Houben M."/>
            <person name="Polaino S."/>
            <person name="Salamov A."/>
            <person name="Villalobos J.M."/>
            <person name="Alvarez M.I."/>
            <person name="Avalos J."/>
            <person name="Benito E.P."/>
            <person name="Benoit I."/>
            <person name="Burger G."/>
            <person name="Camino L.P."/>
            <person name="Canovas D."/>
            <person name="Cerda-Olmedo E."/>
            <person name="Cheng J.-F."/>
            <person name="Dominguez A."/>
            <person name="Elias M."/>
            <person name="Eslava A.P."/>
            <person name="Glaser F."/>
            <person name="Grimwood J."/>
            <person name="Gutierrez G."/>
            <person name="Heitman J."/>
            <person name="Henrissat B."/>
            <person name="Iturriaga E.A."/>
            <person name="Lang B.F."/>
            <person name="Lavin J.L."/>
            <person name="Lee S."/>
            <person name="Li W."/>
            <person name="Lindquist E."/>
            <person name="Lopez-Garcia S."/>
            <person name="Luque E.M."/>
            <person name="Marcos A.T."/>
            <person name="Martin J."/>
            <person name="Mccluskey K."/>
            <person name="Medina H.R."/>
            <person name="Miralles-Duran A."/>
            <person name="Miyazaki A."/>
            <person name="Munoz-Torres E."/>
            <person name="Oguiza J.A."/>
            <person name="Ohm R."/>
            <person name="Olmedo M."/>
            <person name="Orejas M."/>
            <person name="Ortiz-Castellanos L."/>
            <person name="Pisabarro A.G."/>
            <person name="Rodriguez-Romero J."/>
            <person name="Ruiz-Herrera J."/>
            <person name="Ruiz-Vazquez R."/>
            <person name="Sanz C."/>
            <person name="Schackwitz W."/>
            <person name="Schmutz J."/>
            <person name="Shahriari M."/>
            <person name="Shelest E."/>
            <person name="Silva-Franco F."/>
            <person name="Soanes D."/>
            <person name="Syed K."/>
            <person name="Tagua V.G."/>
            <person name="Talbot N.J."/>
            <person name="Thon M."/>
            <person name="De Vries R.P."/>
            <person name="Wiebenga A."/>
            <person name="Yadav J.S."/>
            <person name="Braun E.L."/>
            <person name="Baker S."/>
            <person name="Garre V."/>
            <person name="Horwitz B."/>
            <person name="Torres-Martinez S."/>
            <person name="Idnurm A."/>
            <person name="Herrera-Estrella A."/>
            <person name="Gabaldon T."/>
            <person name="Grigoriev I.V."/>
        </authorList>
    </citation>
    <scope>NUCLEOTIDE SEQUENCE [LARGE SCALE GENOMIC DNA]</scope>
    <source>
        <strain evidence="2 3">CBS 277.49</strain>
    </source>
</reference>
<comment type="caution">
    <text evidence="2">The sequence shown here is derived from an EMBL/GenBank/DDBJ whole genome shotgun (WGS) entry which is preliminary data.</text>
</comment>
<organism evidence="2 3">
    <name type="scientific">Mucor lusitanicus CBS 277.49</name>
    <dbReference type="NCBI Taxonomy" id="747725"/>
    <lineage>
        <taxon>Eukaryota</taxon>
        <taxon>Fungi</taxon>
        <taxon>Fungi incertae sedis</taxon>
        <taxon>Mucoromycota</taxon>
        <taxon>Mucoromycotina</taxon>
        <taxon>Mucoromycetes</taxon>
        <taxon>Mucorales</taxon>
        <taxon>Mucorineae</taxon>
        <taxon>Mucoraceae</taxon>
        <taxon>Mucor</taxon>
    </lineage>
</organism>
<evidence type="ECO:0000256" key="1">
    <source>
        <dbReference type="SAM" id="MobiDB-lite"/>
    </source>
</evidence>
<accession>A0A168QCX7</accession>
<evidence type="ECO:0000313" key="2">
    <source>
        <dbReference type="EMBL" id="OAD09069.1"/>
    </source>
</evidence>
<gene>
    <name evidence="2" type="ORF">MUCCIDRAFT_155085</name>
</gene>
<protein>
    <submittedName>
        <fullName evidence="2">Uncharacterized protein</fullName>
    </submittedName>
</protein>
<dbReference type="EMBL" id="AMYB01000001">
    <property type="protein sequence ID" value="OAD09069.1"/>
    <property type="molecule type" value="Genomic_DNA"/>
</dbReference>
<dbReference type="STRING" id="747725.A0A168QCX7"/>
<dbReference type="AlphaFoldDB" id="A0A168QCX7"/>
<dbReference type="Proteomes" id="UP000077051">
    <property type="component" value="Unassembled WGS sequence"/>
</dbReference>
<evidence type="ECO:0000313" key="3">
    <source>
        <dbReference type="Proteomes" id="UP000077051"/>
    </source>
</evidence>
<feature type="region of interest" description="Disordered" evidence="1">
    <location>
        <begin position="1"/>
        <end position="46"/>
    </location>
</feature>
<feature type="region of interest" description="Disordered" evidence="1">
    <location>
        <begin position="116"/>
        <end position="153"/>
    </location>
</feature>
<name>A0A168QCX7_MUCCL</name>
<dbReference type="VEuPathDB" id="FungiDB:MUCCIDRAFT_155085"/>